<gene>
    <name evidence="1" type="primary">irf2bp2a</name>
    <name evidence="1" type="ORF">CM83_9554</name>
</gene>
<organism evidence="1">
    <name type="scientific">Lygus hesperus</name>
    <name type="common">Western plant bug</name>
    <dbReference type="NCBI Taxonomy" id="30085"/>
    <lineage>
        <taxon>Eukaryota</taxon>
        <taxon>Metazoa</taxon>
        <taxon>Ecdysozoa</taxon>
        <taxon>Arthropoda</taxon>
        <taxon>Hexapoda</taxon>
        <taxon>Insecta</taxon>
        <taxon>Pterygota</taxon>
        <taxon>Neoptera</taxon>
        <taxon>Paraneoptera</taxon>
        <taxon>Hemiptera</taxon>
        <taxon>Heteroptera</taxon>
        <taxon>Panheteroptera</taxon>
        <taxon>Cimicomorpha</taxon>
        <taxon>Miridae</taxon>
        <taxon>Mirini</taxon>
        <taxon>Lygus</taxon>
    </lineage>
</organism>
<accession>A0A0A9WHC3</accession>
<evidence type="ECO:0000313" key="1">
    <source>
        <dbReference type="EMBL" id="JAG06806.1"/>
    </source>
</evidence>
<reference evidence="1" key="1">
    <citation type="journal article" date="2014" name="PLoS ONE">
        <title>Transcriptome-Based Identification of ABC Transporters in the Western Tarnished Plant Bug Lygus hesperus.</title>
        <authorList>
            <person name="Hull J.J."/>
            <person name="Chaney K."/>
            <person name="Geib S.M."/>
            <person name="Fabrick J.A."/>
            <person name="Brent C.S."/>
            <person name="Walsh D."/>
            <person name="Lavine L.C."/>
        </authorList>
    </citation>
    <scope>NUCLEOTIDE SEQUENCE</scope>
</reference>
<dbReference type="EMBL" id="GBHO01036798">
    <property type="protein sequence ID" value="JAG06806.1"/>
    <property type="molecule type" value="Transcribed_RNA"/>
</dbReference>
<proteinExistence type="predicted"/>
<sequence length="139" mass="15555">MELHALSPVLHNTTVFPIGVQYMVRQSVSHAQNEPDSLLDDLDYIDSSRSHSTLDHDSNKYEDDNVTSILSANTKRDAEQDAKMSNRLALNPPPMLSIAPGETCCLDALITPYTLSYYKFTLRMANQIYAAVVDVHEVK</sequence>
<name>A0A0A9WHC3_LYGHE</name>
<reference evidence="1" key="2">
    <citation type="submission" date="2014-07" db="EMBL/GenBank/DDBJ databases">
        <authorList>
            <person name="Hull J."/>
        </authorList>
    </citation>
    <scope>NUCLEOTIDE SEQUENCE</scope>
</reference>
<protein>
    <submittedName>
        <fullName evidence="1">Interferon regulatory factor 2-binding protein 2-A</fullName>
    </submittedName>
</protein>
<dbReference type="AlphaFoldDB" id="A0A0A9WHC3"/>